<dbReference type="EMBL" id="BNAO01000007">
    <property type="protein sequence ID" value="GHG73311.1"/>
    <property type="molecule type" value="Genomic_DNA"/>
</dbReference>
<sequence length="178" mass="19042">MKKLLIASAVVATLVSTQGMATVRWNYVGAGYTDAAGDGPYIEGSALISPNFVLRADYSRQSVGRANVNAVDLGLAYLTGFKLDFAPRSQTYLLAGLDSLSGDVDRTGLYFGVGAKHPLTPEVEFFSEASYHTIGDNYGSLAGGIAYYLSPDWAVRSSLALNSGNTKNEFRLGVTYQF</sequence>
<feature type="signal peptide" evidence="1">
    <location>
        <begin position="1"/>
        <end position="21"/>
    </location>
</feature>
<dbReference type="RefSeq" id="WP_189433458.1">
    <property type="nucleotide sequence ID" value="NZ_BNAO01000007.1"/>
</dbReference>
<dbReference type="InterPro" id="IPR011250">
    <property type="entry name" value="OMP/PagP_B-barrel"/>
</dbReference>
<comment type="caution">
    <text evidence="2">The sequence shown here is derived from an EMBL/GenBank/DDBJ whole genome shotgun (WGS) entry which is preliminary data.</text>
</comment>
<dbReference type="SUPFAM" id="SSF56925">
    <property type="entry name" value="OMPA-like"/>
    <property type="match status" value="1"/>
</dbReference>
<protein>
    <recommendedName>
        <fullName evidence="4">Outer membrane protein beta-barrel domain-containing protein</fullName>
    </recommendedName>
</protein>
<feature type="chain" id="PRO_5045632897" description="Outer membrane protein beta-barrel domain-containing protein" evidence="1">
    <location>
        <begin position="22"/>
        <end position="178"/>
    </location>
</feature>
<keyword evidence="1" id="KW-0732">Signal</keyword>
<organism evidence="2 3">
    <name type="scientific">Alishewanella longhuensis</name>
    <dbReference type="NCBI Taxonomy" id="1091037"/>
    <lineage>
        <taxon>Bacteria</taxon>
        <taxon>Pseudomonadati</taxon>
        <taxon>Pseudomonadota</taxon>
        <taxon>Gammaproteobacteria</taxon>
        <taxon>Alteromonadales</taxon>
        <taxon>Alteromonadaceae</taxon>
        <taxon>Alishewanella</taxon>
    </lineage>
</organism>
<name>A0ABQ3L121_9ALTE</name>
<evidence type="ECO:0000256" key="1">
    <source>
        <dbReference type="SAM" id="SignalP"/>
    </source>
</evidence>
<evidence type="ECO:0000313" key="3">
    <source>
        <dbReference type="Proteomes" id="UP000659697"/>
    </source>
</evidence>
<gene>
    <name evidence="2" type="ORF">GCM10010919_26010</name>
</gene>
<evidence type="ECO:0000313" key="2">
    <source>
        <dbReference type="EMBL" id="GHG73311.1"/>
    </source>
</evidence>
<evidence type="ECO:0008006" key="4">
    <source>
        <dbReference type="Google" id="ProtNLM"/>
    </source>
</evidence>
<keyword evidence="3" id="KW-1185">Reference proteome</keyword>
<proteinExistence type="predicted"/>
<reference evidence="3" key="1">
    <citation type="journal article" date="2019" name="Int. J. Syst. Evol. Microbiol.">
        <title>The Global Catalogue of Microorganisms (GCM) 10K type strain sequencing project: providing services to taxonomists for standard genome sequencing and annotation.</title>
        <authorList>
            <consortium name="The Broad Institute Genomics Platform"/>
            <consortium name="The Broad Institute Genome Sequencing Center for Infectious Disease"/>
            <person name="Wu L."/>
            <person name="Ma J."/>
        </authorList>
    </citation>
    <scope>NUCLEOTIDE SEQUENCE [LARGE SCALE GENOMIC DNA]</scope>
    <source>
        <strain evidence="3">CGMCC 1.7003</strain>
    </source>
</reference>
<accession>A0ABQ3L121</accession>
<dbReference type="Proteomes" id="UP000659697">
    <property type="component" value="Unassembled WGS sequence"/>
</dbReference>